<evidence type="ECO:0000256" key="4">
    <source>
        <dbReference type="ARBA" id="ARBA00006463"/>
    </source>
</evidence>
<evidence type="ECO:0000256" key="2">
    <source>
        <dbReference type="ARBA" id="ARBA00001913"/>
    </source>
</evidence>
<comment type="catalytic activity">
    <reaction evidence="1 10">
        <text>Eliminative cleavage of (1-&gt;4)-alpha-D-galacturonan to give oligosaccharides with 4-deoxy-alpha-D-galact-4-enuronosyl groups at their non-reducing ends.</text>
        <dbReference type="EC" id="4.2.2.2"/>
    </reaction>
</comment>
<dbReference type="STRING" id="252740.A0A423W9S0"/>
<proteinExistence type="inferred from homology"/>
<gene>
    <name evidence="12" type="ORF">VSDG_03607</name>
</gene>
<evidence type="ECO:0000256" key="7">
    <source>
        <dbReference type="ARBA" id="ARBA00022837"/>
    </source>
</evidence>
<evidence type="ECO:0000256" key="10">
    <source>
        <dbReference type="RuleBase" id="RU367009"/>
    </source>
</evidence>
<dbReference type="GO" id="GO:0030570">
    <property type="term" value="F:pectate lyase activity"/>
    <property type="evidence" value="ECO:0007669"/>
    <property type="project" value="UniProtKB-UniRule"/>
</dbReference>
<sequence>MHTYALLAPLIPIVLGCTNPNSDPCASYVSANAGTASAFCATFTKSTVTATTGLPSWASSYCSAKPSQLSKECSCYYTGTGAAATSPATSTTLKTTTTSAGSGTTPTGVTTSLPASSGATSTSAAITVSGSYDGGMKYYDRYRWLLTNSTAKVCEEQTETGEDDAMFILKDGATLSNVIIGPNQAEGVHCQGTCTLNNVWWTDVCEDALTLKQDSGTSYVNGGGAFKASDKIIQFNGFGTVEVKNFYANDYGKVVRSCGNCSNNGGARHIIIDGVVAVDGGVLCGINTNYGDTCSITDSCQDDGKDCARYTGNDDGDEPPKIGDGPDGTYCTVTNLSTNC</sequence>
<dbReference type="Proteomes" id="UP000284375">
    <property type="component" value="Unassembled WGS sequence"/>
</dbReference>
<dbReference type="SUPFAM" id="SSF51126">
    <property type="entry name" value="Pectin lyase-like"/>
    <property type="match status" value="1"/>
</dbReference>
<keyword evidence="8 10" id="KW-0456">Lyase</keyword>
<evidence type="ECO:0000256" key="8">
    <source>
        <dbReference type="ARBA" id="ARBA00023239"/>
    </source>
</evidence>
<dbReference type="Pfam" id="PF03211">
    <property type="entry name" value="Pectate_lyase"/>
    <property type="match status" value="1"/>
</dbReference>
<keyword evidence="13" id="KW-1185">Reference proteome</keyword>
<dbReference type="InterPro" id="IPR012334">
    <property type="entry name" value="Pectin_lyas_fold"/>
</dbReference>
<evidence type="ECO:0000313" key="12">
    <source>
        <dbReference type="EMBL" id="ROW00106.1"/>
    </source>
</evidence>
<evidence type="ECO:0000256" key="9">
    <source>
        <dbReference type="ARBA" id="ARBA00025679"/>
    </source>
</evidence>
<protein>
    <recommendedName>
        <fullName evidence="10">Pectate lyase</fullName>
        <ecNumber evidence="10">4.2.2.2</ecNumber>
    </recommendedName>
</protein>
<evidence type="ECO:0000256" key="1">
    <source>
        <dbReference type="ARBA" id="ARBA00000695"/>
    </source>
</evidence>
<comment type="similarity">
    <text evidence="4 10">Belongs to the polysaccharide lyase 3 family.</text>
</comment>
<evidence type="ECO:0000256" key="3">
    <source>
        <dbReference type="ARBA" id="ARBA00004613"/>
    </source>
</evidence>
<evidence type="ECO:0000256" key="6">
    <source>
        <dbReference type="ARBA" id="ARBA00022729"/>
    </source>
</evidence>
<dbReference type="PANTHER" id="PTHR33407">
    <property type="entry name" value="PECTATE LYASE F-RELATED"/>
    <property type="match status" value="1"/>
</dbReference>
<dbReference type="EC" id="4.2.2.2" evidence="10"/>
<dbReference type="GO" id="GO:0005576">
    <property type="term" value="C:extracellular region"/>
    <property type="evidence" value="ECO:0007669"/>
    <property type="project" value="UniProtKB-SubCell"/>
</dbReference>
<evidence type="ECO:0000313" key="13">
    <source>
        <dbReference type="Proteomes" id="UP000284375"/>
    </source>
</evidence>
<dbReference type="GO" id="GO:0045490">
    <property type="term" value="P:pectin catabolic process"/>
    <property type="evidence" value="ECO:0007669"/>
    <property type="project" value="TreeGrafter"/>
</dbReference>
<evidence type="ECO:0000256" key="5">
    <source>
        <dbReference type="ARBA" id="ARBA00022525"/>
    </source>
</evidence>
<dbReference type="Gene3D" id="2.160.20.10">
    <property type="entry name" value="Single-stranded right-handed beta-helix, Pectin lyase-like"/>
    <property type="match status" value="1"/>
</dbReference>
<feature type="region of interest" description="Disordered" evidence="11">
    <location>
        <begin position="82"/>
        <end position="115"/>
    </location>
</feature>
<comment type="cofactor">
    <cofactor evidence="2 10">
        <name>Ca(2+)</name>
        <dbReference type="ChEBI" id="CHEBI:29108"/>
    </cofactor>
</comment>
<comment type="caution">
    <text evidence="12">The sequence shown here is derived from an EMBL/GenBank/DDBJ whole genome shotgun (WGS) entry which is preliminary data.</text>
</comment>
<dbReference type="InterPro" id="IPR004898">
    <property type="entry name" value="Pectate_lyase_PlyH/PlyE-like"/>
</dbReference>
<reference evidence="12 13" key="1">
    <citation type="submission" date="2015-09" db="EMBL/GenBank/DDBJ databases">
        <title>Host preference determinants of Valsa canker pathogens revealed by comparative genomics.</title>
        <authorList>
            <person name="Yin Z."/>
            <person name="Huang L."/>
        </authorList>
    </citation>
    <scope>NUCLEOTIDE SEQUENCE [LARGE SCALE GENOMIC DNA]</scope>
    <source>
        <strain evidence="12 13">YSFL</strain>
    </source>
</reference>
<comment type="subcellular location">
    <subcellularLocation>
        <location evidence="3 10">Secreted</location>
    </subcellularLocation>
</comment>
<keyword evidence="5 10" id="KW-0964">Secreted</keyword>
<dbReference type="OrthoDB" id="441042at2759"/>
<dbReference type="EMBL" id="LJZO01000009">
    <property type="protein sequence ID" value="ROW00106.1"/>
    <property type="molecule type" value="Genomic_DNA"/>
</dbReference>
<keyword evidence="7 10" id="KW-0106">Calcium</keyword>
<name>A0A423W9S0_CYTCH</name>
<keyword evidence="6 10" id="KW-0732">Signal</keyword>
<comment type="function">
    <text evidence="9 10">Pectinolytic enzyme consist of four classes of enzymes: pectin lyase, polygalacturonase, pectin methylesterase and rhamnogalacturonase. Among pectinolytic enzymes, pectin lyase is the most important in depolymerization of pectin, since it cleaves internal glycosidic bonds of highly methylated pectins. Favors pectate, the anion, over pectin, the methyl ester.</text>
</comment>
<dbReference type="AlphaFoldDB" id="A0A423W9S0"/>
<evidence type="ECO:0000256" key="11">
    <source>
        <dbReference type="SAM" id="MobiDB-lite"/>
    </source>
</evidence>
<feature type="chain" id="PRO_5025092071" description="Pectate lyase" evidence="10">
    <location>
        <begin position="17"/>
        <end position="340"/>
    </location>
</feature>
<organism evidence="12 13">
    <name type="scientific">Cytospora chrysosperma</name>
    <name type="common">Cytospora canker fungus</name>
    <name type="synonym">Sphaeria chrysosperma</name>
    <dbReference type="NCBI Taxonomy" id="252740"/>
    <lineage>
        <taxon>Eukaryota</taxon>
        <taxon>Fungi</taxon>
        <taxon>Dikarya</taxon>
        <taxon>Ascomycota</taxon>
        <taxon>Pezizomycotina</taxon>
        <taxon>Sordariomycetes</taxon>
        <taxon>Sordariomycetidae</taxon>
        <taxon>Diaporthales</taxon>
        <taxon>Cytosporaceae</taxon>
        <taxon>Cytospora</taxon>
    </lineage>
</organism>
<accession>A0A423W9S0</accession>
<dbReference type="InterPro" id="IPR011050">
    <property type="entry name" value="Pectin_lyase_fold/virulence"/>
</dbReference>
<dbReference type="PANTHER" id="PTHR33407:SF9">
    <property type="entry name" value="PECTATE LYASE F-RELATED"/>
    <property type="match status" value="1"/>
</dbReference>
<feature type="signal peptide" evidence="10">
    <location>
        <begin position="1"/>
        <end position="16"/>
    </location>
</feature>